<keyword evidence="3" id="KW-1185">Reference proteome</keyword>
<gene>
    <name evidence="2" type="ORF">GL4_1559</name>
</gene>
<dbReference type="InterPro" id="IPR029024">
    <property type="entry name" value="TerB-like"/>
</dbReference>
<dbReference type="OrthoDB" id="9782583at2"/>
<dbReference type="KEGG" id="mcg:GL4_1559"/>
<dbReference type="STRING" id="1384459.GL4_1559"/>
<dbReference type="Pfam" id="PF05099">
    <property type="entry name" value="TerB"/>
    <property type="match status" value="1"/>
</dbReference>
<proteinExistence type="predicted"/>
<dbReference type="PRINTS" id="PR00625">
    <property type="entry name" value="JDOMAIN"/>
</dbReference>
<evidence type="ECO:0000313" key="3">
    <source>
        <dbReference type="Proteomes" id="UP000031643"/>
    </source>
</evidence>
<dbReference type="SUPFAM" id="SSF46565">
    <property type="entry name" value="Chaperone J-domain"/>
    <property type="match status" value="1"/>
</dbReference>
<dbReference type="EMBL" id="AP014648">
    <property type="protein sequence ID" value="BAQ17014.1"/>
    <property type="molecule type" value="Genomic_DNA"/>
</dbReference>
<evidence type="ECO:0000313" key="2">
    <source>
        <dbReference type="EMBL" id="BAQ17014.1"/>
    </source>
</evidence>
<accession>A0A0A8K4S1</accession>
<dbReference type="HOGENOM" id="CLU_066221_0_0_5"/>
<dbReference type="Gene3D" id="1.10.3680.10">
    <property type="entry name" value="TerB-like"/>
    <property type="match status" value="1"/>
</dbReference>
<dbReference type="InterPro" id="IPR007791">
    <property type="entry name" value="DjlA_N"/>
</dbReference>
<dbReference type="SMART" id="SM00271">
    <property type="entry name" value="DnaJ"/>
    <property type="match status" value="1"/>
</dbReference>
<dbReference type="RefSeq" id="WP_045366298.1">
    <property type="nucleotide sequence ID" value="NZ_AP014648.1"/>
</dbReference>
<sequence length="241" mass="26018">MSVWGKLAGAAAGLAVGGPIGALVGGVAGHYVIDRDGDQPGGGDGEDQVAFTVGVIALGAKMAKADGVVTMDEVNAFKEVFKVPDGEMKNVARVFNLAKQEVAGYEAYADQLASMFKGNRKLLEDVLDGLFHIAKADDEFDPSEEKFLQQVAKRFGFTDTEFSYIKARHVVASKRNPYEVLEVQPTVSNDELKAQYRKLIADNHPDKLIARGVPEEFIAIATDKVAAINEAYQQIAKERGL</sequence>
<dbReference type="Pfam" id="PF00226">
    <property type="entry name" value="DnaJ"/>
    <property type="match status" value="1"/>
</dbReference>
<name>A0A0A8K4S1_9HYPH</name>
<organism evidence="2 3">
    <name type="scientific">Methyloceanibacter caenitepidi</name>
    <dbReference type="NCBI Taxonomy" id="1384459"/>
    <lineage>
        <taxon>Bacteria</taxon>
        <taxon>Pseudomonadati</taxon>
        <taxon>Pseudomonadota</taxon>
        <taxon>Alphaproteobacteria</taxon>
        <taxon>Hyphomicrobiales</taxon>
        <taxon>Hyphomicrobiaceae</taxon>
        <taxon>Methyloceanibacter</taxon>
    </lineage>
</organism>
<dbReference type="CDD" id="cd06257">
    <property type="entry name" value="DnaJ"/>
    <property type="match status" value="1"/>
</dbReference>
<dbReference type="PROSITE" id="PS50076">
    <property type="entry name" value="DNAJ_2"/>
    <property type="match status" value="1"/>
</dbReference>
<dbReference type="Gene3D" id="1.10.287.110">
    <property type="entry name" value="DnaJ domain"/>
    <property type="match status" value="1"/>
</dbReference>
<dbReference type="AlphaFoldDB" id="A0A0A8K4S1"/>
<dbReference type="CDD" id="cd07316">
    <property type="entry name" value="terB_like_DjlA"/>
    <property type="match status" value="1"/>
</dbReference>
<dbReference type="SUPFAM" id="SSF158682">
    <property type="entry name" value="TerB-like"/>
    <property type="match status" value="1"/>
</dbReference>
<dbReference type="InterPro" id="IPR001623">
    <property type="entry name" value="DnaJ_domain"/>
</dbReference>
<dbReference type="Proteomes" id="UP000031643">
    <property type="component" value="Chromosome"/>
</dbReference>
<dbReference type="InterPro" id="IPR036869">
    <property type="entry name" value="J_dom_sf"/>
</dbReference>
<evidence type="ECO:0000259" key="1">
    <source>
        <dbReference type="PROSITE" id="PS50076"/>
    </source>
</evidence>
<feature type="domain" description="J" evidence="1">
    <location>
        <begin position="176"/>
        <end position="240"/>
    </location>
</feature>
<reference evidence="2 3" key="1">
    <citation type="submission" date="2014-09" db="EMBL/GenBank/DDBJ databases">
        <title>Genome sequencing of Methyloceanibacter caenitepidi Gela4.</title>
        <authorList>
            <person name="Takeuchi M."/>
            <person name="Susumu S."/>
            <person name="Kamagata Y."/>
            <person name="Oshima K."/>
            <person name="Hattori M."/>
            <person name="Iwasaki W."/>
        </authorList>
    </citation>
    <scope>NUCLEOTIDE SEQUENCE [LARGE SCALE GENOMIC DNA]</scope>
    <source>
        <strain evidence="2 3">Gela4</strain>
    </source>
</reference>
<protein>
    <submittedName>
        <fullName evidence="2">DnaJ-like protein DjlA</fullName>
    </submittedName>
</protein>